<keyword evidence="2" id="KW-0732">Signal</keyword>
<protein>
    <recommendedName>
        <fullName evidence="3">DUF4168 domain-containing protein</fullName>
    </recommendedName>
</protein>
<feature type="chain" id="PRO_5002562765" description="DUF4168 domain-containing protein" evidence="2">
    <location>
        <begin position="29"/>
        <end position="153"/>
    </location>
</feature>
<feature type="domain" description="DUF4168" evidence="3">
    <location>
        <begin position="54"/>
        <end position="126"/>
    </location>
</feature>
<feature type="compositionally biased region" description="Low complexity" evidence="1">
    <location>
        <begin position="133"/>
        <end position="144"/>
    </location>
</feature>
<dbReference type="EMBL" id="CP011770">
    <property type="protein sequence ID" value="AKM09196.1"/>
    <property type="molecule type" value="Genomic_DNA"/>
</dbReference>
<evidence type="ECO:0000313" key="5">
    <source>
        <dbReference type="Proteomes" id="UP000035287"/>
    </source>
</evidence>
<name>A0A0G3XEX8_9SPHN</name>
<dbReference type="InterPro" id="IPR025433">
    <property type="entry name" value="DUF4168"/>
</dbReference>
<dbReference type="STRING" id="1348774.AB433_03175"/>
<dbReference type="PATRIC" id="fig|1348774.3.peg.666"/>
<accession>A0A0G3XEX8</accession>
<dbReference type="AlphaFoldDB" id="A0A0G3XEX8"/>
<gene>
    <name evidence="4" type="ORF">AB433_03175</name>
</gene>
<evidence type="ECO:0000313" key="4">
    <source>
        <dbReference type="EMBL" id="AKM09196.1"/>
    </source>
</evidence>
<proteinExistence type="predicted"/>
<evidence type="ECO:0000259" key="3">
    <source>
        <dbReference type="Pfam" id="PF13767"/>
    </source>
</evidence>
<dbReference type="Pfam" id="PF13767">
    <property type="entry name" value="DUF4168"/>
    <property type="match status" value="1"/>
</dbReference>
<evidence type="ECO:0000256" key="2">
    <source>
        <dbReference type="SAM" id="SignalP"/>
    </source>
</evidence>
<dbReference type="Proteomes" id="UP000035287">
    <property type="component" value="Chromosome"/>
</dbReference>
<feature type="signal peptide" evidence="2">
    <location>
        <begin position="1"/>
        <end position="28"/>
    </location>
</feature>
<dbReference type="KEGG" id="cna:AB433_03175"/>
<sequence>MDGASLIMKKLLTTAAIVAGLAATPALAQAEAAADTAAPEATTAEAPAVAPAKEAAAEAAAPISDAELDQFAIAATKVNEIAQDATLTAEQKQAAMVEAVNGSGLDATKFNEIATKSQSDEALKDRLAEAFARRPAPAASPEAAEASEEQAGG</sequence>
<feature type="region of interest" description="Disordered" evidence="1">
    <location>
        <begin position="130"/>
        <end position="153"/>
    </location>
</feature>
<keyword evidence="5" id="KW-1185">Reference proteome</keyword>
<organism evidence="4 5">
    <name type="scientific">Croceicoccus naphthovorans</name>
    <dbReference type="NCBI Taxonomy" id="1348774"/>
    <lineage>
        <taxon>Bacteria</taxon>
        <taxon>Pseudomonadati</taxon>
        <taxon>Pseudomonadota</taxon>
        <taxon>Alphaproteobacteria</taxon>
        <taxon>Sphingomonadales</taxon>
        <taxon>Erythrobacteraceae</taxon>
        <taxon>Croceicoccus</taxon>
    </lineage>
</organism>
<reference evidence="4 5" key="1">
    <citation type="submission" date="2015-06" db="EMBL/GenBank/DDBJ databases">
        <authorList>
            <person name="Zeng Y."/>
            <person name="Huang Y."/>
        </authorList>
    </citation>
    <scope>NUCLEOTIDE SEQUENCE [LARGE SCALE GENOMIC DNA]</scope>
    <source>
        <strain evidence="4 5">PQ-2</strain>
    </source>
</reference>
<evidence type="ECO:0000256" key="1">
    <source>
        <dbReference type="SAM" id="MobiDB-lite"/>
    </source>
</evidence>